<gene>
    <name evidence="7" type="ORF">BCR34DRAFT_601936</name>
</gene>
<dbReference type="Proteomes" id="UP000193144">
    <property type="component" value="Unassembled WGS sequence"/>
</dbReference>
<evidence type="ECO:0000256" key="1">
    <source>
        <dbReference type="ARBA" id="ARBA00004167"/>
    </source>
</evidence>
<evidence type="ECO:0000256" key="4">
    <source>
        <dbReference type="ARBA" id="ARBA00023136"/>
    </source>
</evidence>
<evidence type="ECO:0000256" key="6">
    <source>
        <dbReference type="SAM" id="Phobius"/>
    </source>
</evidence>
<dbReference type="EMBL" id="MCFA01000070">
    <property type="protein sequence ID" value="ORY10647.1"/>
    <property type="molecule type" value="Genomic_DNA"/>
</dbReference>
<keyword evidence="3 6" id="KW-1133">Transmembrane helix</keyword>
<evidence type="ECO:0000313" key="7">
    <source>
        <dbReference type="EMBL" id="ORY10647.1"/>
    </source>
</evidence>
<keyword evidence="2 6" id="KW-0812">Transmembrane</keyword>
<name>A0A1Y1ZKU0_9PLEO</name>
<accession>A0A1Y1ZKU0</accession>
<organism evidence="7 8">
    <name type="scientific">Clohesyomyces aquaticus</name>
    <dbReference type="NCBI Taxonomy" id="1231657"/>
    <lineage>
        <taxon>Eukaryota</taxon>
        <taxon>Fungi</taxon>
        <taxon>Dikarya</taxon>
        <taxon>Ascomycota</taxon>
        <taxon>Pezizomycotina</taxon>
        <taxon>Dothideomycetes</taxon>
        <taxon>Pleosporomycetidae</taxon>
        <taxon>Pleosporales</taxon>
        <taxon>Lindgomycetaceae</taxon>
        <taxon>Clohesyomyces</taxon>
    </lineage>
</organism>
<feature type="compositionally biased region" description="Pro residues" evidence="5">
    <location>
        <begin position="1"/>
        <end position="11"/>
    </location>
</feature>
<dbReference type="GO" id="GO:0071944">
    <property type="term" value="C:cell periphery"/>
    <property type="evidence" value="ECO:0007669"/>
    <property type="project" value="UniProtKB-ARBA"/>
</dbReference>
<proteinExistence type="predicted"/>
<protein>
    <submittedName>
        <fullName evidence="7">Uncharacterized protein</fullName>
    </submittedName>
</protein>
<feature type="region of interest" description="Disordered" evidence="5">
    <location>
        <begin position="266"/>
        <end position="295"/>
    </location>
</feature>
<reference evidence="7 8" key="1">
    <citation type="submission" date="2016-07" db="EMBL/GenBank/DDBJ databases">
        <title>Pervasive Adenine N6-methylation of Active Genes in Fungi.</title>
        <authorList>
            <consortium name="DOE Joint Genome Institute"/>
            <person name="Mondo S.J."/>
            <person name="Dannebaum R.O."/>
            <person name="Kuo R.C."/>
            <person name="Labutti K."/>
            <person name="Haridas S."/>
            <person name="Kuo A."/>
            <person name="Salamov A."/>
            <person name="Ahrendt S.R."/>
            <person name="Lipzen A."/>
            <person name="Sullivan W."/>
            <person name="Andreopoulos W.B."/>
            <person name="Clum A."/>
            <person name="Lindquist E."/>
            <person name="Daum C."/>
            <person name="Ramamoorthy G.K."/>
            <person name="Gryganskyi A."/>
            <person name="Culley D."/>
            <person name="Magnuson J.K."/>
            <person name="James T.Y."/>
            <person name="O'Malley M.A."/>
            <person name="Stajich J.E."/>
            <person name="Spatafora J.W."/>
            <person name="Visel A."/>
            <person name="Grigoriev I.V."/>
        </authorList>
    </citation>
    <scope>NUCLEOTIDE SEQUENCE [LARGE SCALE GENOMIC DNA]</scope>
    <source>
        <strain evidence="7 8">CBS 115471</strain>
    </source>
</reference>
<dbReference type="PANTHER" id="PTHR15549">
    <property type="entry name" value="PAIRED IMMUNOGLOBULIN-LIKE TYPE 2 RECEPTOR"/>
    <property type="match status" value="1"/>
</dbReference>
<dbReference type="AlphaFoldDB" id="A0A1Y1ZKU0"/>
<evidence type="ECO:0000256" key="3">
    <source>
        <dbReference type="ARBA" id="ARBA00022989"/>
    </source>
</evidence>
<dbReference type="OrthoDB" id="3801461at2759"/>
<sequence length="295" mass="31159">MAPPQITQPPTRPRELRPRQSYDPGMYDSMLSSLYAELSSLYPELYSSYDPGYYSSIQSDYYASLLGAYSSALATQTRTAAAGRTGVTSGGARATGTTEPASNGNGGGGGGGGLSTGAKIGIGVAVPLIVCLLAGLGIFLWCAGKRKGKKSSTTVVAPANGIGMQQQPMQQGPVPQQQYQPPQQQNMGYVQNPGQQGYVQGYQQQHHQQFAPMPAAPTPTPPPGYVPPHQGANQYGGAYGGYKGPEPGVAELEHEYHFARPGVVELGDGREEPVQPVQQDEGKVGKKSKMGWLKK</sequence>
<feature type="region of interest" description="Disordered" evidence="5">
    <location>
        <begin position="80"/>
        <end position="109"/>
    </location>
</feature>
<keyword evidence="8" id="KW-1185">Reference proteome</keyword>
<evidence type="ECO:0000256" key="2">
    <source>
        <dbReference type="ARBA" id="ARBA00022692"/>
    </source>
</evidence>
<evidence type="ECO:0000313" key="8">
    <source>
        <dbReference type="Proteomes" id="UP000193144"/>
    </source>
</evidence>
<evidence type="ECO:0000256" key="5">
    <source>
        <dbReference type="SAM" id="MobiDB-lite"/>
    </source>
</evidence>
<comment type="subcellular location">
    <subcellularLocation>
        <location evidence="1">Membrane</location>
        <topology evidence="1">Single-pass membrane protein</topology>
    </subcellularLocation>
</comment>
<comment type="caution">
    <text evidence="7">The sequence shown here is derived from an EMBL/GenBank/DDBJ whole genome shotgun (WGS) entry which is preliminary data.</text>
</comment>
<dbReference type="InterPro" id="IPR051694">
    <property type="entry name" value="Immunoregulatory_rcpt-like"/>
</dbReference>
<keyword evidence="4 6" id="KW-0472">Membrane</keyword>
<dbReference type="PANTHER" id="PTHR15549:SF30">
    <property type="entry name" value="MID2 DOMAIN-CONTAINING PROTEIN"/>
    <property type="match status" value="1"/>
</dbReference>
<feature type="transmembrane region" description="Helical" evidence="6">
    <location>
        <begin position="120"/>
        <end position="142"/>
    </location>
</feature>
<feature type="region of interest" description="Disordered" evidence="5">
    <location>
        <begin position="1"/>
        <end position="23"/>
    </location>
</feature>
<dbReference type="GO" id="GO:0016020">
    <property type="term" value="C:membrane"/>
    <property type="evidence" value="ECO:0007669"/>
    <property type="project" value="UniProtKB-SubCell"/>
</dbReference>
<feature type="compositionally biased region" description="Low complexity" evidence="5">
    <location>
        <begin position="80"/>
        <end position="98"/>
    </location>
</feature>
<feature type="compositionally biased region" description="Basic residues" evidence="5">
    <location>
        <begin position="285"/>
        <end position="295"/>
    </location>
</feature>